<name>A0ABP0SRI6_9DINO</name>
<keyword evidence="2" id="KW-1185">Reference proteome</keyword>
<evidence type="ECO:0000313" key="2">
    <source>
        <dbReference type="Proteomes" id="UP001642464"/>
    </source>
</evidence>
<proteinExistence type="predicted"/>
<dbReference type="EMBL" id="CAXAMM010044461">
    <property type="protein sequence ID" value="CAK9114795.1"/>
    <property type="molecule type" value="Genomic_DNA"/>
</dbReference>
<comment type="caution">
    <text evidence="1">The sequence shown here is derived from an EMBL/GenBank/DDBJ whole genome shotgun (WGS) entry which is preliminary data.</text>
</comment>
<protein>
    <submittedName>
        <fullName evidence="1">Uncharacterized protein</fullName>
    </submittedName>
</protein>
<gene>
    <name evidence="1" type="ORF">SCF082_LOCUS53157</name>
</gene>
<sequence length="166" mass="18645">MTPPCFGLQDIRAVQPPQLHAPDVPDSLDALQPVNCGELEEDDEDGELSMTLGALKRCQEKKAEQVELKRFLSRHRRVAARNLFGVRFLALYPIHVAAKLGKPQMVKVLLRAGRSALDLAQQAKDSESRIQVIHILQGTEMLIKQKWSAKDLLMMELNLTHGLFRG</sequence>
<organism evidence="1 2">
    <name type="scientific">Durusdinium trenchii</name>
    <dbReference type="NCBI Taxonomy" id="1381693"/>
    <lineage>
        <taxon>Eukaryota</taxon>
        <taxon>Sar</taxon>
        <taxon>Alveolata</taxon>
        <taxon>Dinophyceae</taxon>
        <taxon>Suessiales</taxon>
        <taxon>Symbiodiniaceae</taxon>
        <taxon>Durusdinium</taxon>
    </lineage>
</organism>
<accession>A0ABP0SRI6</accession>
<dbReference type="Proteomes" id="UP001642464">
    <property type="component" value="Unassembled WGS sequence"/>
</dbReference>
<reference evidence="1 2" key="1">
    <citation type="submission" date="2024-02" db="EMBL/GenBank/DDBJ databases">
        <authorList>
            <person name="Chen Y."/>
            <person name="Shah S."/>
            <person name="Dougan E. K."/>
            <person name="Thang M."/>
            <person name="Chan C."/>
        </authorList>
    </citation>
    <scope>NUCLEOTIDE SEQUENCE [LARGE SCALE GENOMIC DNA]</scope>
</reference>
<evidence type="ECO:0000313" key="1">
    <source>
        <dbReference type="EMBL" id="CAK9114795.1"/>
    </source>
</evidence>